<evidence type="ECO:0000313" key="2">
    <source>
        <dbReference type="EMBL" id="MDQ1105437.1"/>
    </source>
</evidence>
<dbReference type="Proteomes" id="UP001239215">
    <property type="component" value="Unassembled WGS sequence"/>
</dbReference>
<dbReference type="RefSeq" id="WP_307201633.1">
    <property type="nucleotide sequence ID" value="NZ_JAUTAN010000001.1"/>
</dbReference>
<proteinExistence type="predicted"/>
<evidence type="ECO:0000259" key="1">
    <source>
        <dbReference type="PROSITE" id="PS50995"/>
    </source>
</evidence>
<dbReference type="GO" id="GO:0003700">
    <property type="term" value="F:DNA-binding transcription factor activity"/>
    <property type="evidence" value="ECO:0007669"/>
    <property type="project" value="InterPro"/>
</dbReference>
<dbReference type="PANTHER" id="PTHR33164:SF43">
    <property type="entry name" value="HTH-TYPE TRANSCRIPTIONAL REPRESSOR YETL"/>
    <property type="match status" value="1"/>
</dbReference>
<dbReference type="PANTHER" id="PTHR33164">
    <property type="entry name" value="TRANSCRIPTIONAL REGULATOR, MARR FAMILY"/>
    <property type="match status" value="1"/>
</dbReference>
<reference evidence="2" key="1">
    <citation type="submission" date="2023-07" db="EMBL/GenBank/DDBJ databases">
        <title>Functional and genomic diversity of the sorghum phyllosphere microbiome.</title>
        <authorList>
            <person name="Shade A."/>
        </authorList>
    </citation>
    <scope>NUCLEOTIDE SEQUENCE</scope>
    <source>
        <strain evidence="2">SORGH_AS_1067</strain>
    </source>
</reference>
<evidence type="ECO:0000313" key="3">
    <source>
        <dbReference type="Proteomes" id="UP001239215"/>
    </source>
</evidence>
<dbReference type="GO" id="GO:0006950">
    <property type="term" value="P:response to stress"/>
    <property type="evidence" value="ECO:0007669"/>
    <property type="project" value="TreeGrafter"/>
</dbReference>
<organism evidence="2 3">
    <name type="scientific">Nocardioides zeae</name>
    <dbReference type="NCBI Taxonomy" id="1457234"/>
    <lineage>
        <taxon>Bacteria</taxon>
        <taxon>Bacillati</taxon>
        <taxon>Actinomycetota</taxon>
        <taxon>Actinomycetes</taxon>
        <taxon>Propionibacteriales</taxon>
        <taxon>Nocardioidaceae</taxon>
        <taxon>Nocardioides</taxon>
    </lineage>
</organism>
<dbReference type="AlphaFoldDB" id="A0AAJ1U794"/>
<sequence>MDDQIDPEMEDAWAEACNGIYRVLKRGRGAVGRRAGGSAISEAQVAMLESVAHRGPLQVGEIATHAGLAQPTVTRMLNTLQRDAIIRRLPSPHDERAVLVELTDEGRELWQQKRELLRFWQRDALLRFPAEQRSEVVSMLATLVDIIEDQIADR</sequence>
<dbReference type="InterPro" id="IPR000835">
    <property type="entry name" value="HTH_MarR-typ"/>
</dbReference>
<dbReference type="InterPro" id="IPR039422">
    <property type="entry name" value="MarR/SlyA-like"/>
</dbReference>
<feature type="domain" description="HTH marR-type" evidence="1">
    <location>
        <begin position="13"/>
        <end position="145"/>
    </location>
</feature>
<dbReference type="Pfam" id="PF01047">
    <property type="entry name" value="MarR"/>
    <property type="match status" value="1"/>
</dbReference>
<dbReference type="InterPro" id="IPR036390">
    <property type="entry name" value="WH_DNA-bd_sf"/>
</dbReference>
<dbReference type="SUPFAM" id="SSF46785">
    <property type="entry name" value="Winged helix' DNA-binding domain"/>
    <property type="match status" value="1"/>
</dbReference>
<dbReference type="SMART" id="SM00347">
    <property type="entry name" value="HTH_MARR"/>
    <property type="match status" value="1"/>
</dbReference>
<dbReference type="PROSITE" id="PS50995">
    <property type="entry name" value="HTH_MARR_2"/>
    <property type="match status" value="1"/>
</dbReference>
<comment type="caution">
    <text evidence="2">The sequence shown here is derived from an EMBL/GenBank/DDBJ whole genome shotgun (WGS) entry which is preliminary data.</text>
</comment>
<protein>
    <submittedName>
        <fullName evidence="2">DNA-binding MarR family transcriptional regulator</fullName>
    </submittedName>
</protein>
<keyword evidence="2" id="KW-0238">DNA-binding</keyword>
<dbReference type="GO" id="GO:0003677">
    <property type="term" value="F:DNA binding"/>
    <property type="evidence" value="ECO:0007669"/>
    <property type="project" value="UniProtKB-KW"/>
</dbReference>
<dbReference type="EMBL" id="JAUTAN010000001">
    <property type="protein sequence ID" value="MDQ1105437.1"/>
    <property type="molecule type" value="Genomic_DNA"/>
</dbReference>
<dbReference type="InterPro" id="IPR036388">
    <property type="entry name" value="WH-like_DNA-bd_sf"/>
</dbReference>
<gene>
    <name evidence="2" type="ORF">QE405_002721</name>
</gene>
<dbReference type="Gene3D" id="1.10.10.10">
    <property type="entry name" value="Winged helix-like DNA-binding domain superfamily/Winged helix DNA-binding domain"/>
    <property type="match status" value="1"/>
</dbReference>
<name>A0AAJ1U794_9ACTN</name>
<accession>A0AAJ1U794</accession>